<proteinExistence type="predicted"/>
<accession>B8F1D6</accession>
<evidence type="ECO:0000313" key="1">
    <source>
        <dbReference type="EMBL" id="ACL34725.1"/>
    </source>
</evidence>
<dbReference type="Proteomes" id="UP000006103">
    <property type="component" value="Plasmid PBr_cp32-10"/>
</dbReference>
<sequence>MGFSLVLWIEALAKPSLFCKNFCKKVSKDSFCYVFVNNNITGGWRLCQT</sequence>
<keyword evidence="2" id="KW-1185">Reference proteome</keyword>
<dbReference type="AlphaFoldDB" id="B8F1D6"/>
<geneLocation type="plasmid" evidence="1 2">
    <name>PBr_cp32-10</name>
</geneLocation>
<name>B8F1D6_BORGR</name>
<gene>
    <name evidence="1" type="ORF">BGAPBR_Q0059</name>
</gene>
<reference evidence="1 2" key="1">
    <citation type="journal article" date="2011" name="J. Bacteriol.">
        <title>Whole-genome sequences of two Borrelia afzelii and two Borrelia garinii Lyme disease agent isolates.</title>
        <authorList>
            <person name="Casjens S.R."/>
            <person name="Mongodin E.F."/>
            <person name="Qiu W.-G."/>
            <person name="Dunn J.J."/>
            <person name="Luft B.J."/>
            <person name="Fraser-Liggett C.M."/>
            <person name="Schutzer S.E."/>
        </authorList>
    </citation>
    <scope>NUCLEOTIDE SEQUENCE [LARGE SCALE GENOMIC DNA]</scope>
    <source>
        <strain evidence="1 2">PBr</strain>
    </source>
</reference>
<organism evidence="1 2">
    <name type="scientific">Borreliella garinii PBr</name>
    <dbReference type="NCBI Taxonomy" id="498743"/>
    <lineage>
        <taxon>Bacteria</taxon>
        <taxon>Pseudomonadati</taxon>
        <taxon>Spirochaetota</taxon>
        <taxon>Spirochaetia</taxon>
        <taxon>Spirochaetales</taxon>
        <taxon>Borreliaceae</taxon>
        <taxon>Borreliella</taxon>
    </lineage>
</organism>
<keyword evidence="1" id="KW-0614">Plasmid</keyword>
<protein>
    <submittedName>
        <fullName evidence="1">Uncharacterized protein</fullName>
    </submittedName>
</protein>
<dbReference type="EMBL" id="CP001306">
    <property type="protein sequence ID" value="ACL34725.1"/>
    <property type="molecule type" value="Genomic_DNA"/>
</dbReference>
<evidence type="ECO:0000313" key="2">
    <source>
        <dbReference type="Proteomes" id="UP000006103"/>
    </source>
</evidence>